<dbReference type="RefSeq" id="WP_045457957.1">
    <property type="nucleotide sequence ID" value="NZ_BBLT01000001.1"/>
</dbReference>
<evidence type="ECO:0000313" key="2">
    <source>
        <dbReference type="EMBL" id="GAL83303.1"/>
    </source>
</evidence>
<keyword evidence="1" id="KW-0472">Membrane</keyword>
<organism evidence="2 3">
    <name type="scientific">Sporocytophaga myxococcoides</name>
    <dbReference type="NCBI Taxonomy" id="153721"/>
    <lineage>
        <taxon>Bacteria</taxon>
        <taxon>Pseudomonadati</taxon>
        <taxon>Bacteroidota</taxon>
        <taxon>Cytophagia</taxon>
        <taxon>Cytophagales</taxon>
        <taxon>Cytophagaceae</taxon>
        <taxon>Sporocytophaga</taxon>
    </lineage>
</organism>
<accession>A0A098LAX0</accession>
<dbReference type="AlphaFoldDB" id="A0A098LAX0"/>
<evidence type="ECO:0000256" key="1">
    <source>
        <dbReference type="SAM" id="Phobius"/>
    </source>
</evidence>
<proteinExistence type="predicted"/>
<evidence type="ECO:0000313" key="3">
    <source>
        <dbReference type="Proteomes" id="UP000030185"/>
    </source>
</evidence>
<comment type="caution">
    <text evidence="2">The sequence shown here is derived from an EMBL/GenBank/DDBJ whole genome shotgun (WGS) entry which is preliminary data.</text>
</comment>
<gene>
    <name evidence="2" type="ORF">MYP_529</name>
</gene>
<dbReference type="STRING" id="153721.MYP_529"/>
<dbReference type="EMBL" id="BBLT01000001">
    <property type="protein sequence ID" value="GAL83303.1"/>
    <property type="molecule type" value="Genomic_DNA"/>
</dbReference>
<name>A0A098LAX0_9BACT</name>
<reference evidence="2 3" key="1">
    <citation type="submission" date="2014-09" db="EMBL/GenBank/DDBJ databases">
        <title>Sporocytophaga myxococcoides PG-01 genome sequencing.</title>
        <authorList>
            <person name="Liu L."/>
            <person name="Gao P.J."/>
            <person name="Chen G.J."/>
            <person name="Wang L.S."/>
        </authorList>
    </citation>
    <scope>NUCLEOTIDE SEQUENCE [LARGE SCALE GENOMIC DNA]</scope>
    <source>
        <strain evidence="2 3">PG-01</strain>
    </source>
</reference>
<keyword evidence="1" id="KW-0812">Transmembrane</keyword>
<keyword evidence="3" id="KW-1185">Reference proteome</keyword>
<feature type="transmembrane region" description="Helical" evidence="1">
    <location>
        <begin position="50"/>
        <end position="67"/>
    </location>
</feature>
<sequence length="87" mass="10240">MGKFKINKNKPRPSDDKIASHQNFDQLIKNYNQLTDYKKAVRPLYQDKKFLGFILIILIVFLAIWISENEGNSSESPLKKQNQEKDR</sequence>
<protein>
    <submittedName>
        <fullName evidence="2">Uncharacterized protein</fullName>
    </submittedName>
</protein>
<dbReference type="Proteomes" id="UP000030185">
    <property type="component" value="Unassembled WGS sequence"/>
</dbReference>
<keyword evidence="1" id="KW-1133">Transmembrane helix</keyword>
<dbReference type="OrthoDB" id="9854699at2"/>